<feature type="compositionally biased region" description="Polar residues" evidence="3">
    <location>
        <begin position="110"/>
        <end position="119"/>
    </location>
</feature>
<proteinExistence type="predicted"/>
<dbReference type="InterPro" id="IPR044929">
    <property type="entry name" value="DNA/RNA_non-sp_Endonuclease_sf"/>
</dbReference>
<dbReference type="InterPro" id="IPR040255">
    <property type="entry name" value="Non-specific_endonuclease"/>
</dbReference>
<dbReference type="InterPro" id="IPR013783">
    <property type="entry name" value="Ig-like_fold"/>
</dbReference>
<accession>A0AAW5NSY7</accession>
<feature type="chain" id="PRO_5044014681" evidence="4">
    <location>
        <begin position="21"/>
        <end position="386"/>
    </location>
</feature>
<protein>
    <submittedName>
        <fullName evidence="7">DNA/RNA non-specific endonuclease</fullName>
    </submittedName>
</protein>
<feature type="signal peptide" evidence="4">
    <location>
        <begin position="1"/>
        <end position="20"/>
    </location>
</feature>
<dbReference type="InterPro" id="IPR044925">
    <property type="entry name" value="His-Me_finger_sf"/>
</dbReference>
<dbReference type="GO" id="GO:0046872">
    <property type="term" value="F:metal ion binding"/>
    <property type="evidence" value="ECO:0007669"/>
    <property type="project" value="UniProtKB-KW"/>
</dbReference>
<reference evidence="7" key="1">
    <citation type="submission" date="2022-08" db="EMBL/GenBank/DDBJ databases">
        <title>Genome Sequencing of Bacteroides fragilis Group Isolates with Nanopore Technology.</title>
        <authorList>
            <person name="Tisza M.J."/>
            <person name="Smith D."/>
            <person name="Dekker J.P."/>
        </authorList>
    </citation>
    <scope>NUCLEOTIDE SEQUENCE</scope>
    <source>
        <strain evidence="7">BFG-351</strain>
    </source>
</reference>
<feature type="domain" description="DNA/RNA non-specific endonuclease/pyrophosphatase/phosphodiesterase" evidence="6">
    <location>
        <begin position="162"/>
        <end position="370"/>
    </location>
</feature>
<dbReference type="SMART" id="SM00477">
    <property type="entry name" value="NUC"/>
    <property type="match status" value="1"/>
</dbReference>
<evidence type="ECO:0000259" key="6">
    <source>
        <dbReference type="SMART" id="SM00892"/>
    </source>
</evidence>
<dbReference type="RefSeq" id="WP_010536266.1">
    <property type="nucleotide sequence ID" value="NZ_CP083678.1"/>
</dbReference>
<dbReference type="CDD" id="cd14948">
    <property type="entry name" value="BACON"/>
    <property type="match status" value="1"/>
</dbReference>
<feature type="binding site" evidence="2">
    <location>
        <position position="258"/>
    </location>
    <ligand>
        <name>Mg(2+)</name>
        <dbReference type="ChEBI" id="CHEBI:18420"/>
        <note>catalytic</note>
    </ligand>
</feature>
<dbReference type="SMART" id="SM00892">
    <property type="entry name" value="Endonuclease_NS"/>
    <property type="match status" value="1"/>
</dbReference>
<dbReference type="PANTHER" id="PTHR13966:SF5">
    <property type="entry name" value="ENDONUCLEASE G, MITOCHONDRIAL"/>
    <property type="match status" value="1"/>
</dbReference>
<dbReference type="PANTHER" id="PTHR13966">
    <property type="entry name" value="ENDONUCLEASE RELATED"/>
    <property type="match status" value="1"/>
</dbReference>
<keyword evidence="7" id="KW-0255">Endonuclease</keyword>
<dbReference type="SUPFAM" id="SSF54060">
    <property type="entry name" value="His-Me finger endonucleases"/>
    <property type="match status" value="1"/>
</dbReference>
<dbReference type="Gene3D" id="3.40.570.10">
    <property type="entry name" value="Extracellular Endonuclease, subunit A"/>
    <property type="match status" value="1"/>
</dbReference>
<organism evidence="7 8">
    <name type="scientific">Bacteroides faecis</name>
    <dbReference type="NCBI Taxonomy" id="674529"/>
    <lineage>
        <taxon>Bacteria</taxon>
        <taxon>Pseudomonadati</taxon>
        <taxon>Bacteroidota</taxon>
        <taxon>Bacteroidia</taxon>
        <taxon>Bacteroidales</taxon>
        <taxon>Bacteroidaceae</taxon>
        <taxon>Bacteroides</taxon>
    </lineage>
</organism>
<dbReference type="InterPro" id="IPR024361">
    <property type="entry name" value="BACON"/>
</dbReference>
<dbReference type="Gene3D" id="2.60.40.10">
    <property type="entry name" value="Immunoglobulins"/>
    <property type="match status" value="1"/>
</dbReference>
<evidence type="ECO:0000256" key="1">
    <source>
        <dbReference type="PIRSR" id="PIRSR640255-1"/>
    </source>
</evidence>
<evidence type="ECO:0000259" key="5">
    <source>
        <dbReference type="SMART" id="SM00477"/>
    </source>
</evidence>
<feature type="active site" description="Proton acceptor" evidence="1">
    <location>
        <position position="226"/>
    </location>
</feature>
<keyword evidence="4" id="KW-0732">Signal</keyword>
<feature type="domain" description="ENPP1-3/EXOG-like endonuclease/phosphodiesterase" evidence="5">
    <location>
        <begin position="163"/>
        <end position="370"/>
    </location>
</feature>
<comment type="caution">
    <text evidence="7">The sequence shown here is derived from an EMBL/GenBank/DDBJ whole genome shotgun (WGS) entry which is preliminary data.</text>
</comment>
<dbReference type="InterPro" id="IPR020821">
    <property type="entry name" value="ENPP1-3/EXOG-like_nuc-like"/>
</dbReference>
<dbReference type="InterPro" id="IPR001604">
    <property type="entry name" value="Endo_G_ENPP1-like_dom"/>
</dbReference>
<dbReference type="EMBL" id="JANUTS010000001">
    <property type="protein sequence ID" value="MCS2791623.1"/>
    <property type="molecule type" value="Genomic_DNA"/>
</dbReference>
<gene>
    <name evidence="7" type="ORF">NXW97_06300</name>
</gene>
<sequence length="386" mass="43291">MKQKFIQTLLLILLPTLFTACGSDNNNDPADDISGLTVNTDLKNNEVSAKGGSFFLQIKTDGKWTASSKDSWCTINNKEGNGNASTICSVSANDGDERYTVITVTSNGKSENVTITQKEGNGKEPDPDPDPSGYAGRIEIPKLLGGNMNQFITHSTKRNGKDYPTYSIEYSYEYKHCYWVAYRFDNTTGGSVGRNENYQPDPNIPKQYQTYKDDYNFSANGYTRGHLCASSDRQYSVEANKQTFYMSNISPQLQTGFNQSGTTWDKAEGVVQKWGKITQASDTLYVIKGGTIGPNKIKGYIDNGIAIPKYFFMAVLYCSNKNYKAIAFYLPHENLKVPPYSSKELKDYVLSIDELEKETGFDFFINLPDDVEKQVEANYTLSDWSW</sequence>
<dbReference type="GO" id="GO:0016787">
    <property type="term" value="F:hydrolase activity"/>
    <property type="evidence" value="ECO:0007669"/>
    <property type="project" value="InterPro"/>
</dbReference>
<dbReference type="Pfam" id="PF13004">
    <property type="entry name" value="BACON"/>
    <property type="match status" value="1"/>
</dbReference>
<evidence type="ECO:0000256" key="2">
    <source>
        <dbReference type="PIRSR" id="PIRSR640255-2"/>
    </source>
</evidence>
<dbReference type="Pfam" id="PF01223">
    <property type="entry name" value="Endonuclease_NS"/>
    <property type="match status" value="1"/>
</dbReference>
<dbReference type="Proteomes" id="UP001204548">
    <property type="component" value="Unassembled WGS sequence"/>
</dbReference>
<keyword evidence="7" id="KW-0378">Hydrolase</keyword>
<dbReference type="AlphaFoldDB" id="A0AAW5NSY7"/>
<dbReference type="GO" id="GO:0003676">
    <property type="term" value="F:nucleic acid binding"/>
    <property type="evidence" value="ECO:0007669"/>
    <property type="project" value="InterPro"/>
</dbReference>
<feature type="region of interest" description="Disordered" evidence="3">
    <location>
        <begin position="110"/>
        <end position="134"/>
    </location>
</feature>
<evidence type="ECO:0000313" key="8">
    <source>
        <dbReference type="Proteomes" id="UP001204548"/>
    </source>
</evidence>
<keyword evidence="2" id="KW-0479">Metal-binding</keyword>
<dbReference type="PROSITE" id="PS51257">
    <property type="entry name" value="PROKAR_LIPOPROTEIN"/>
    <property type="match status" value="1"/>
</dbReference>
<keyword evidence="7" id="KW-0540">Nuclease</keyword>
<name>A0AAW5NSY7_9BACE</name>
<evidence type="ECO:0000256" key="3">
    <source>
        <dbReference type="SAM" id="MobiDB-lite"/>
    </source>
</evidence>
<dbReference type="GO" id="GO:0004519">
    <property type="term" value="F:endonuclease activity"/>
    <property type="evidence" value="ECO:0007669"/>
    <property type="project" value="UniProtKB-KW"/>
</dbReference>
<evidence type="ECO:0000256" key="4">
    <source>
        <dbReference type="SAM" id="SignalP"/>
    </source>
</evidence>
<evidence type="ECO:0000313" key="7">
    <source>
        <dbReference type="EMBL" id="MCS2791623.1"/>
    </source>
</evidence>